<sequence>MRIILPALLTGAAVPAHAASGPFFSLQNTNFTVLIAFLIFVGILVYFKVPAMLSGLLDKRAAKIQEDLETARKLRDEAKALLASYDRKLKEAKEQVERIVANAQSDASNAAAAAKADLASSIARKLQAAEEQIAAAETSAIREVRERAIAVAVAAAGDVLAKQMAGENAGALIDSSITEVGKRLN</sequence>
<dbReference type="AlphaFoldDB" id="A0A1N7PIL6"/>
<dbReference type="Proteomes" id="UP000186141">
    <property type="component" value="Unassembled WGS sequence"/>
</dbReference>
<keyword evidence="3 13" id="KW-0138">CF(0)</keyword>
<reference evidence="17 18" key="1">
    <citation type="submission" date="2017-01" db="EMBL/GenBank/DDBJ databases">
        <authorList>
            <person name="Mah S.A."/>
            <person name="Swanson W.J."/>
            <person name="Moy G.W."/>
            <person name="Vacquier V.D."/>
        </authorList>
    </citation>
    <scope>NUCLEOTIDE SEQUENCE [LARGE SCALE GENOMIC DNA]</scope>
    <source>
        <strain evidence="17 18">DSM 26375</strain>
    </source>
</reference>
<keyword evidence="16" id="KW-0732">Signal</keyword>
<dbReference type="GO" id="GO:0012505">
    <property type="term" value="C:endomembrane system"/>
    <property type="evidence" value="ECO:0007669"/>
    <property type="project" value="UniProtKB-SubCell"/>
</dbReference>
<keyword evidence="2 13" id="KW-0813">Transport</keyword>
<keyword evidence="5 13" id="KW-0375">Hydrogen ion transport</keyword>
<protein>
    <recommendedName>
        <fullName evidence="13">ATP synthase subunit b</fullName>
    </recommendedName>
    <alternativeName>
        <fullName evidence="13">ATP synthase F(0) sector subunit b</fullName>
    </alternativeName>
    <alternativeName>
        <fullName evidence="13">ATPase subunit I</fullName>
    </alternativeName>
    <alternativeName>
        <fullName evidence="13">F-type ATPase subunit b</fullName>
        <shortName evidence="13">F-ATPase subunit b</shortName>
    </alternativeName>
</protein>
<evidence type="ECO:0000256" key="1">
    <source>
        <dbReference type="ARBA" id="ARBA00005513"/>
    </source>
</evidence>
<dbReference type="InterPro" id="IPR002146">
    <property type="entry name" value="ATP_synth_b/b'su_bac/chlpt"/>
</dbReference>
<feature type="coiled-coil region" evidence="15">
    <location>
        <begin position="61"/>
        <end position="146"/>
    </location>
</feature>
<dbReference type="HAMAP" id="MF_01398">
    <property type="entry name" value="ATP_synth_b_bprime"/>
    <property type="match status" value="1"/>
</dbReference>
<organism evidence="17 18">
    <name type="scientific">Gemmobacter megaterium</name>
    <dbReference type="NCBI Taxonomy" id="1086013"/>
    <lineage>
        <taxon>Bacteria</taxon>
        <taxon>Pseudomonadati</taxon>
        <taxon>Pseudomonadota</taxon>
        <taxon>Alphaproteobacteria</taxon>
        <taxon>Rhodobacterales</taxon>
        <taxon>Paracoccaceae</taxon>
        <taxon>Gemmobacter</taxon>
    </lineage>
</organism>
<evidence type="ECO:0000256" key="14">
    <source>
        <dbReference type="RuleBase" id="RU003848"/>
    </source>
</evidence>
<evidence type="ECO:0000313" key="18">
    <source>
        <dbReference type="Proteomes" id="UP000186141"/>
    </source>
</evidence>
<feature type="transmembrane region" description="Helical" evidence="13">
    <location>
        <begin position="28"/>
        <end position="47"/>
    </location>
</feature>
<evidence type="ECO:0000256" key="7">
    <source>
        <dbReference type="ARBA" id="ARBA00023065"/>
    </source>
</evidence>
<evidence type="ECO:0000256" key="4">
    <source>
        <dbReference type="ARBA" id="ARBA00022692"/>
    </source>
</evidence>
<evidence type="ECO:0000256" key="11">
    <source>
        <dbReference type="ARBA" id="ARBA00025614"/>
    </source>
</evidence>
<dbReference type="EMBL" id="FTOT01000005">
    <property type="protein sequence ID" value="SIT10219.1"/>
    <property type="molecule type" value="Genomic_DNA"/>
</dbReference>
<keyword evidence="9 13" id="KW-0066">ATP synthesis</keyword>
<evidence type="ECO:0000256" key="9">
    <source>
        <dbReference type="ARBA" id="ARBA00023310"/>
    </source>
</evidence>
<evidence type="ECO:0000256" key="5">
    <source>
        <dbReference type="ARBA" id="ARBA00022781"/>
    </source>
</evidence>
<dbReference type="InterPro" id="IPR050059">
    <property type="entry name" value="ATP_synthase_B_chain"/>
</dbReference>
<evidence type="ECO:0000256" key="10">
    <source>
        <dbReference type="ARBA" id="ARBA00025198"/>
    </source>
</evidence>
<dbReference type="GO" id="GO:0045259">
    <property type="term" value="C:proton-transporting ATP synthase complex"/>
    <property type="evidence" value="ECO:0007669"/>
    <property type="project" value="UniProtKB-KW"/>
</dbReference>
<dbReference type="PANTHER" id="PTHR33445:SF1">
    <property type="entry name" value="ATP SYNTHASE SUBUNIT B"/>
    <property type="match status" value="1"/>
</dbReference>
<comment type="similarity">
    <text evidence="1 13 14">Belongs to the ATPase B chain family.</text>
</comment>
<gene>
    <name evidence="13" type="primary">atpF</name>
    <name evidence="17" type="ORF">SAMN05421774_105274</name>
</gene>
<evidence type="ECO:0000256" key="3">
    <source>
        <dbReference type="ARBA" id="ARBA00022547"/>
    </source>
</evidence>
<dbReference type="OrthoDB" id="8479836at2"/>
<dbReference type="GO" id="GO:0046933">
    <property type="term" value="F:proton-transporting ATP synthase activity, rotational mechanism"/>
    <property type="evidence" value="ECO:0007669"/>
    <property type="project" value="UniProtKB-UniRule"/>
</dbReference>
<evidence type="ECO:0000256" key="13">
    <source>
        <dbReference type="HAMAP-Rule" id="MF_01398"/>
    </source>
</evidence>
<keyword evidence="4 13" id="KW-0812">Transmembrane</keyword>
<evidence type="ECO:0000256" key="15">
    <source>
        <dbReference type="SAM" id="Coils"/>
    </source>
</evidence>
<dbReference type="Pfam" id="PF00430">
    <property type="entry name" value="ATP-synt_B"/>
    <property type="match status" value="1"/>
</dbReference>
<dbReference type="RefSeq" id="WP_076532232.1">
    <property type="nucleotide sequence ID" value="NZ_BMEH01000005.1"/>
</dbReference>
<dbReference type="GO" id="GO:0005886">
    <property type="term" value="C:plasma membrane"/>
    <property type="evidence" value="ECO:0007669"/>
    <property type="project" value="UniProtKB-SubCell"/>
</dbReference>
<dbReference type="PANTHER" id="PTHR33445">
    <property type="entry name" value="ATP SYNTHASE SUBUNIT B', CHLOROPLASTIC"/>
    <property type="match status" value="1"/>
</dbReference>
<comment type="function">
    <text evidence="10 13">F(1)F(0) ATP synthase produces ATP from ADP in the presence of a proton or sodium gradient. F-type ATPases consist of two structural domains, F(1) containing the extramembraneous catalytic core and F(0) containing the membrane proton channel, linked together by a central stalk and a peripheral stalk. During catalysis, ATP synthesis in the catalytic domain of F(1) is coupled via a rotary mechanism of the central stalk subunits to proton translocation.</text>
</comment>
<keyword evidence="15" id="KW-0175">Coiled coil</keyword>
<evidence type="ECO:0000256" key="6">
    <source>
        <dbReference type="ARBA" id="ARBA00022989"/>
    </source>
</evidence>
<feature type="chain" id="PRO_5012749346" description="ATP synthase subunit b" evidence="16">
    <location>
        <begin position="19"/>
        <end position="185"/>
    </location>
</feature>
<keyword evidence="7 13" id="KW-0406">Ion transport</keyword>
<evidence type="ECO:0000256" key="8">
    <source>
        <dbReference type="ARBA" id="ARBA00023136"/>
    </source>
</evidence>
<evidence type="ECO:0000256" key="12">
    <source>
        <dbReference type="ARBA" id="ARBA00037847"/>
    </source>
</evidence>
<dbReference type="STRING" id="1086013.SAMN05421774_105274"/>
<name>A0A1N7PIL6_9RHOB</name>
<comment type="subunit">
    <text evidence="13">F-type ATPases have 2 components, F(1) - the catalytic core - and F(0) - the membrane proton channel. F(1) has five subunits: alpha(3), beta(3), gamma(1), delta(1), epsilon(1). F(0) has three main subunits: a(1), b(2) and c(10-14). The alpha and beta chains form an alternating ring which encloses part of the gamma chain. F(1) is attached to F(0) by a central stalk formed by the gamma and epsilon chains, while a peripheral stalk is formed by the delta and b chains.</text>
</comment>
<comment type="subcellular location">
    <subcellularLocation>
        <location evidence="13">Cell membrane</location>
        <topology evidence="13">Single-pass membrane protein</topology>
    </subcellularLocation>
    <subcellularLocation>
        <location evidence="12">Endomembrane system</location>
        <topology evidence="12">Single-pass membrane protein</topology>
    </subcellularLocation>
</comment>
<feature type="signal peptide" evidence="16">
    <location>
        <begin position="1"/>
        <end position="18"/>
    </location>
</feature>
<keyword evidence="8 13" id="KW-0472">Membrane</keyword>
<comment type="function">
    <text evidence="11">Component of the F(0) channel, it forms part of the peripheral stalk, linking F(1) to F(0). The b'-subunit is a diverged and duplicated form of b found in plants and photosynthetic bacteria.</text>
</comment>
<evidence type="ECO:0000256" key="16">
    <source>
        <dbReference type="SAM" id="SignalP"/>
    </source>
</evidence>
<dbReference type="CDD" id="cd06503">
    <property type="entry name" value="ATP-synt_Fo_b"/>
    <property type="match status" value="1"/>
</dbReference>
<keyword evidence="18" id="KW-1185">Reference proteome</keyword>
<evidence type="ECO:0000313" key="17">
    <source>
        <dbReference type="EMBL" id="SIT10219.1"/>
    </source>
</evidence>
<evidence type="ECO:0000256" key="2">
    <source>
        <dbReference type="ARBA" id="ARBA00022448"/>
    </source>
</evidence>
<keyword evidence="13" id="KW-1003">Cell membrane</keyword>
<dbReference type="GO" id="GO:0046961">
    <property type="term" value="F:proton-transporting ATPase activity, rotational mechanism"/>
    <property type="evidence" value="ECO:0007669"/>
    <property type="project" value="TreeGrafter"/>
</dbReference>
<keyword evidence="6 13" id="KW-1133">Transmembrane helix</keyword>
<proteinExistence type="inferred from homology"/>
<accession>A0A1N7PIL6</accession>